<evidence type="ECO:0000313" key="3">
    <source>
        <dbReference type="Proteomes" id="UP000030902"/>
    </source>
</evidence>
<dbReference type="KEGG" id="sox:TM7x_03210"/>
<name>A0A6S4GRD2_9BACT</name>
<protein>
    <submittedName>
        <fullName evidence="2">30S ribosomal protein S6 modification protein RimK</fullName>
    </submittedName>
</protein>
<evidence type="ECO:0000313" key="2">
    <source>
        <dbReference type="EMBL" id="AJA06613.1"/>
    </source>
</evidence>
<dbReference type="Gene3D" id="2.40.70.10">
    <property type="entry name" value="Acid Proteases"/>
    <property type="match status" value="1"/>
</dbReference>
<sequence length="168" mass="19363">MKEKTVIGSTEFVDFGKRAQRVPAKIDTGADSSAVWASNIRIDKDGVLKFSLFGKGSPYYNGKIFKRTDYSVARVRSAMGHEQIRYRTHFWVKIGGRKIKMLMNLSDRSKNNFPVLIGRRSISGKFLVDVSKKNVPRKKPSVAIRLNEEVKRDPYKFYKKYHQKDGEK</sequence>
<gene>
    <name evidence="2" type="ORF">TM7x_03210</name>
</gene>
<evidence type="ECO:0000259" key="1">
    <source>
        <dbReference type="Pfam" id="PF05618"/>
    </source>
</evidence>
<keyword evidence="3" id="KW-1185">Reference proteome</keyword>
<accession>A0A6S4GRD2</accession>
<organism evidence="2 3">
    <name type="scientific">Candidatus Nanosynbacter lyticus</name>
    <dbReference type="NCBI Taxonomy" id="2093824"/>
    <lineage>
        <taxon>Bacteria</taxon>
        <taxon>Candidatus Saccharimonadota</taxon>
        <taxon>Candidatus Saccharimonadia</taxon>
        <taxon>Candidatus Nanosynbacterales</taxon>
        <taxon>Candidatus Nanosynbacteraceae</taxon>
        <taxon>Candidatus Nanosynbacter</taxon>
    </lineage>
</organism>
<dbReference type="Pfam" id="PF05618">
    <property type="entry name" value="Zn_protease"/>
    <property type="match status" value="1"/>
</dbReference>
<dbReference type="Proteomes" id="UP000030902">
    <property type="component" value="Chromosome"/>
</dbReference>
<dbReference type="PANTHER" id="PTHR38037">
    <property type="entry name" value="ZN_PROTEASE DOMAIN-CONTAINING PROTEIN"/>
    <property type="match status" value="1"/>
</dbReference>
<dbReference type="EMBL" id="CP007496">
    <property type="protein sequence ID" value="AJA06613.1"/>
    <property type="molecule type" value="Genomic_DNA"/>
</dbReference>
<dbReference type="InterPro" id="IPR008503">
    <property type="entry name" value="Asp_endopeptidase"/>
</dbReference>
<feature type="domain" description="Retropepsin-like aspartic endopeptidase" evidence="1">
    <location>
        <begin position="6"/>
        <end position="137"/>
    </location>
</feature>
<reference evidence="2 3" key="1">
    <citation type="journal article" date="2015" name="Proc. Natl. Acad. Sci. U.S.A.">
        <title>Cultivation of a human-associated TM7 phylotype reveals a reduced genome and epibiotic parasitic lifestyle.</title>
        <authorList>
            <person name="He X."/>
            <person name="McLean J.S."/>
            <person name="Edlund A."/>
            <person name="Yooseph S."/>
            <person name="Hall A.P."/>
            <person name="Liu S.Y."/>
            <person name="Dorrestein P.C."/>
            <person name="Esquenazi E."/>
            <person name="Hunter R.C."/>
            <person name="Cheng G."/>
            <person name="Nelson K.E."/>
            <person name="Lux R."/>
            <person name="Shi W."/>
        </authorList>
    </citation>
    <scope>NUCLEOTIDE SEQUENCE [LARGE SCALE GENOMIC DNA]</scope>
    <source>
        <strain evidence="2 3">TM7x</strain>
    </source>
</reference>
<dbReference type="SUPFAM" id="SSF50630">
    <property type="entry name" value="Acid proteases"/>
    <property type="match status" value="1"/>
</dbReference>
<dbReference type="PANTHER" id="PTHR38037:SF2">
    <property type="entry name" value="ATP-DEPENDENT ZINC PROTEASE DOMAIN-CONTAINING PROTEIN-RELATED"/>
    <property type="match status" value="1"/>
</dbReference>
<proteinExistence type="predicted"/>
<dbReference type="InterPro" id="IPR021109">
    <property type="entry name" value="Peptidase_aspartic_dom_sf"/>
</dbReference>
<dbReference type="AlphaFoldDB" id="A0A6S4GRD2"/>
<dbReference type="RefSeq" id="WP_052198857.1">
    <property type="nucleotide sequence ID" value="NZ_CP007496.1"/>
</dbReference>